<evidence type="ECO:0000313" key="3">
    <source>
        <dbReference type="EMBL" id="KAG7542778.1"/>
    </source>
</evidence>
<dbReference type="InterPro" id="IPR013103">
    <property type="entry name" value="RVT_2"/>
</dbReference>
<dbReference type="GO" id="GO:0015074">
    <property type="term" value="P:DNA integration"/>
    <property type="evidence" value="ECO:0007669"/>
    <property type="project" value="InterPro"/>
</dbReference>
<feature type="compositionally biased region" description="Low complexity" evidence="1">
    <location>
        <begin position="214"/>
        <end position="231"/>
    </location>
</feature>
<dbReference type="PANTHER" id="PTHR11439:SF524">
    <property type="entry name" value="RNA-DIRECTED DNA POLYMERASE, PROTEIN KINASE RLK-PELLE-DLSV FAMILY"/>
    <property type="match status" value="1"/>
</dbReference>
<feature type="region of interest" description="Disordered" evidence="1">
    <location>
        <begin position="154"/>
        <end position="261"/>
    </location>
</feature>
<dbReference type="PROSITE" id="PS50994">
    <property type="entry name" value="INTEGRASE"/>
    <property type="match status" value="1"/>
</dbReference>
<dbReference type="InterPro" id="IPR025724">
    <property type="entry name" value="GAG-pre-integrase_dom"/>
</dbReference>
<dbReference type="Pfam" id="PF14223">
    <property type="entry name" value="Retrotran_gag_2"/>
    <property type="match status" value="1"/>
</dbReference>
<dbReference type="InterPro" id="IPR001584">
    <property type="entry name" value="Integrase_cat-core"/>
</dbReference>
<feature type="compositionally biased region" description="Low complexity" evidence="1">
    <location>
        <begin position="163"/>
        <end position="197"/>
    </location>
</feature>
<protein>
    <submittedName>
        <fullName evidence="3">GAG-pre-integrase domain</fullName>
    </submittedName>
</protein>
<dbReference type="CDD" id="cd09272">
    <property type="entry name" value="RNase_HI_RT_Ty1"/>
    <property type="match status" value="1"/>
</dbReference>
<gene>
    <name evidence="3" type="ORF">ISN45_Aa07g027340</name>
</gene>
<comment type="caution">
    <text evidence="3">The sequence shown here is derived from an EMBL/GenBank/DDBJ whole genome shotgun (WGS) entry which is preliminary data.</text>
</comment>
<feature type="domain" description="Integrase catalytic" evidence="2">
    <location>
        <begin position="475"/>
        <end position="640"/>
    </location>
</feature>
<dbReference type="Pfam" id="PF25597">
    <property type="entry name" value="SH3_retrovirus"/>
    <property type="match status" value="1"/>
</dbReference>
<feature type="compositionally biased region" description="Pro residues" evidence="1">
    <location>
        <begin position="232"/>
        <end position="246"/>
    </location>
</feature>
<dbReference type="Proteomes" id="UP000694240">
    <property type="component" value="Chromosome 12"/>
</dbReference>
<feature type="compositionally biased region" description="Gly residues" evidence="1">
    <location>
        <begin position="198"/>
        <end position="213"/>
    </location>
</feature>
<feature type="region of interest" description="Disordered" evidence="1">
    <location>
        <begin position="749"/>
        <end position="772"/>
    </location>
</feature>
<sequence>MTFDVSGHIDGTLLPTGADDTAWHKRDGLVKLWIYGTLAQPLFRSSFKTGGSARDVWLRVENQFRDNKEARAIRLDNELRTMEIGDMTVRQYCQKLKSVADLLTNVDAAVNERTLVMYLLNGLNEKFDNIINVIKHKEPFPSFDSAKSMLEMEESRIKKVTRSSAAHNDNSSSSTALTVAASPQNRSDSNRSRFGNNRGKGGRGNNRGRGGRNNGFNNRSTWGSQWGSQPFWPSPPPYWPQYPPWSQPSHGRFPQSSPQQPQANFVEFAQPIQSYVTESLNDPAASEWFMDSGATAHLTPYAGILKSNLNHNTSQSVIVGNGSSIPITSTGQTTILSKTKPLLLNNVLVAPNIVKNLISVRQFTKDNWCSVDFDPFGFTVKDLPSRKVLLRCESSGDLYSLPATFNKTPSSSPTALLASTPELWHKRLGHAQNSSLRSVFNSNPSLCNKGPAPISCEPCILGKSIKQPFFTSHTKVHKPFEIVHSDLWTSPLPSMSGIRYYVLFLDHYSQYLWVYPLRRKSEVFSKFLHFTAYIANQFQSKIQSFQCDNGGEYNNAQFQNHFATHGINVRFSCPHTSQQNGKSERMIRTINNAVRTLLFQARLSPCYWVEALHAAVHVLNITPSKAIQNQIPFTLLFQKKPKYDHLRVFGCLCFPNLNHSNLPKLSARSTPCLFLGYPSQHRGYRCMDLKSKKIIISRHVIFDENKFPAAEPISPPETYSFLEESDDTSPLFRSILQAPLITTPPQIVTALPPATSRPVPPPRHTMTTRSKAGITKPKQILSLLTRTKSPLPKSHLQALSDPNWNPAMTDEYGAMLKTKTWDLVPRPPNVNIVRSMWLFKHKYDADGVLNRHKARLVANGKSQEEGIDYTETFSPVVKPATIRTVLNVGVALEWPIHQLDVKNAFLQGDLQETVYMHQPPGFVDKSKSSYVCKLNKAIYGLKQAPRAWNAKFSNYLKLMGFVQSRADSSLFIFKRGRDCAYLLLYVDDILLTASSTLLLQKIISKLKTEFPMTDMGKLHHFLGIKADFNAKGLFLSQSVYTQDIITRAGMEDCKPLATPVDLQSKLSVDAGEPIDNPTYYRSLAGALQYLTFTRPDISYAVHQICLYMHQPRVPHLNALKRIIRYLQGTLHYGIQMTKGCLDSLTAYSDADWAGCPDTRRSTSGYCVFLGPNLISWSAKRQPTPSRSSSEAEYKGVANTVAELTWIRNLLLEIHRPISNASIVYCDNISSVYLSTNPVKHQRTKHIELDIHFVRDKVAIGEVKVLHVPTSLQYADIFTKGLPSSLHREFRSSLTVRTSDDATAGGY</sequence>
<dbReference type="Pfam" id="PF13976">
    <property type="entry name" value="gag_pre-integrs"/>
    <property type="match status" value="1"/>
</dbReference>
<accession>A0A8T1YAI4</accession>
<keyword evidence="4" id="KW-1185">Reference proteome</keyword>
<reference evidence="3 4" key="1">
    <citation type="submission" date="2020-12" db="EMBL/GenBank/DDBJ databases">
        <title>Concerted genomic and epigenomic changes stabilize Arabidopsis allopolyploids.</title>
        <authorList>
            <person name="Chen Z."/>
        </authorList>
    </citation>
    <scope>NUCLEOTIDE SEQUENCE [LARGE SCALE GENOMIC DNA]</scope>
    <source>
        <strain evidence="3">Allo738</strain>
        <tissue evidence="3">Leaf</tissue>
    </source>
</reference>
<evidence type="ECO:0000313" key="4">
    <source>
        <dbReference type="Proteomes" id="UP000694240"/>
    </source>
</evidence>
<dbReference type="InterPro" id="IPR057670">
    <property type="entry name" value="SH3_retrovirus"/>
</dbReference>
<organism evidence="3 4">
    <name type="scientific">Arabidopsis thaliana x Arabidopsis arenosa</name>
    <dbReference type="NCBI Taxonomy" id="1240361"/>
    <lineage>
        <taxon>Eukaryota</taxon>
        <taxon>Viridiplantae</taxon>
        <taxon>Streptophyta</taxon>
        <taxon>Embryophyta</taxon>
        <taxon>Tracheophyta</taxon>
        <taxon>Spermatophyta</taxon>
        <taxon>Magnoliopsida</taxon>
        <taxon>eudicotyledons</taxon>
        <taxon>Gunneridae</taxon>
        <taxon>Pentapetalae</taxon>
        <taxon>rosids</taxon>
        <taxon>malvids</taxon>
        <taxon>Brassicales</taxon>
        <taxon>Brassicaceae</taxon>
        <taxon>Camelineae</taxon>
        <taxon>Arabidopsis</taxon>
    </lineage>
</organism>
<dbReference type="Pfam" id="PF07727">
    <property type="entry name" value="RVT_2"/>
    <property type="match status" value="1"/>
</dbReference>
<dbReference type="InterPro" id="IPR054722">
    <property type="entry name" value="PolX-like_BBD"/>
</dbReference>
<dbReference type="Pfam" id="PF22936">
    <property type="entry name" value="Pol_BBD"/>
    <property type="match status" value="1"/>
</dbReference>
<dbReference type="EMBL" id="JAEFBK010000012">
    <property type="protein sequence ID" value="KAG7542778.1"/>
    <property type="molecule type" value="Genomic_DNA"/>
</dbReference>
<evidence type="ECO:0000259" key="2">
    <source>
        <dbReference type="PROSITE" id="PS50994"/>
    </source>
</evidence>
<proteinExistence type="predicted"/>
<dbReference type="Pfam" id="PF00665">
    <property type="entry name" value="rve"/>
    <property type="match status" value="1"/>
</dbReference>
<evidence type="ECO:0000256" key="1">
    <source>
        <dbReference type="SAM" id="MobiDB-lite"/>
    </source>
</evidence>
<name>A0A8T1YAI4_9BRAS</name>
<dbReference type="PANTHER" id="PTHR11439">
    <property type="entry name" value="GAG-POL-RELATED RETROTRANSPOSON"/>
    <property type="match status" value="1"/>
</dbReference>